<dbReference type="Gene3D" id="3.40.50.300">
    <property type="entry name" value="P-loop containing nucleotide triphosphate hydrolases"/>
    <property type="match status" value="1"/>
</dbReference>
<gene>
    <name evidence="1" type="ORF">LCGC14_2584160</name>
</gene>
<accession>A0A0F9D6A6</accession>
<dbReference type="EMBL" id="LAZR01043211">
    <property type="protein sequence ID" value="KKL07623.1"/>
    <property type="molecule type" value="Genomic_DNA"/>
</dbReference>
<dbReference type="InterPro" id="IPR027417">
    <property type="entry name" value="P-loop_NTPase"/>
</dbReference>
<feature type="non-terminal residue" evidence="1">
    <location>
        <position position="1"/>
    </location>
</feature>
<dbReference type="AlphaFoldDB" id="A0A0F9D6A6"/>
<name>A0A0F9D6A6_9ZZZZ</name>
<evidence type="ECO:0008006" key="2">
    <source>
        <dbReference type="Google" id="ProtNLM"/>
    </source>
</evidence>
<feature type="non-terminal residue" evidence="1">
    <location>
        <position position="470"/>
    </location>
</feature>
<sequence>EDSELKSREIKTFSRNLANFTDKYVIIYGKIKSDTLNKGTVYRKIDFTCSICDKTFEKKNSKRYEVNMNPKKCSNCNHSFDPSDILGSDLREIGSFIIGDIDMRNYKYDFGCKILKNMDYFIRKFENISFYENVKVIGIIRSDYSNIFDTKKSKMIYDSRYIEVLDVISERSHLIDKDILKVIQAKIAKNPGYVQILIDAIHPYSFGIDIYIPTKLATAFGYVSGGSWRDGIRDTINSIIGGGHSSNKSKTGTNFKDMILDADFSTVETRKMTIPGWIGTTVRNKETGQIEVKLGFIPRHSNGTIFLDEAQAIPFFLIDLFRCLNAGDVAGIQDSIDFHANAYCSVILVQNFKLLKSGYYNHSKEEDIFSNMGWKEENAISLLERWDLFVNISRPDKYVGKWKSQNERDFSTGKLYERIADLLELDDYNFPKHIDNLTRIDRETDIQYKKRIILKKIHYVLRNFFWKAKE</sequence>
<proteinExistence type="predicted"/>
<protein>
    <recommendedName>
        <fullName evidence="2">MCM domain-containing protein</fullName>
    </recommendedName>
</protein>
<reference evidence="1" key="1">
    <citation type="journal article" date="2015" name="Nature">
        <title>Complex archaea that bridge the gap between prokaryotes and eukaryotes.</title>
        <authorList>
            <person name="Spang A."/>
            <person name="Saw J.H."/>
            <person name="Jorgensen S.L."/>
            <person name="Zaremba-Niedzwiedzka K."/>
            <person name="Martijn J."/>
            <person name="Lind A.E."/>
            <person name="van Eijk R."/>
            <person name="Schleper C."/>
            <person name="Guy L."/>
            <person name="Ettema T.J."/>
        </authorList>
    </citation>
    <scope>NUCLEOTIDE SEQUENCE</scope>
</reference>
<comment type="caution">
    <text evidence="1">The sequence shown here is derived from an EMBL/GenBank/DDBJ whole genome shotgun (WGS) entry which is preliminary data.</text>
</comment>
<evidence type="ECO:0000313" key="1">
    <source>
        <dbReference type="EMBL" id="KKL07623.1"/>
    </source>
</evidence>
<organism evidence="1">
    <name type="scientific">marine sediment metagenome</name>
    <dbReference type="NCBI Taxonomy" id="412755"/>
    <lineage>
        <taxon>unclassified sequences</taxon>
        <taxon>metagenomes</taxon>
        <taxon>ecological metagenomes</taxon>
    </lineage>
</organism>